<keyword evidence="1" id="KW-0238">DNA-binding</keyword>
<gene>
    <name evidence="1" type="ORF">C4A77_06325</name>
</gene>
<dbReference type="AlphaFoldDB" id="A0AAP8QEW0"/>
<dbReference type="RefSeq" id="WP_104031198.1">
    <property type="nucleotide sequence ID" value="NZ_PRKQ01000005.1"/>
</dbReference>
<sequence>MTIPKQQRVIRPMQAEINHQLNLYNYTLAKLSELTKIRRTYLTGFMRGQACWVLRVDQLNAIGQAFEKPVGWLYELYADEYFRGERISKKQLKAYLIKCAEIDRQDCIQMVIPRLLKNLQFIDVFFTIAEELFYRGRQKESIFFYQLVIDNELFKHKERFSMSHYRLFQMSETTNIELIWKAVILFEPYRKGLSEHRQLDALLRLGKYYRTLHSWEEVGKYAEELIQLAELVYKGELFMKKRGKNVDAGFSDSQLIAYYGQGSLLKAISLEKQGLYEQAKKFLADCTNLKRFELLDESGKLEADKFGKLILSNICRLDILMGNTNILSDYVEFLEDNSTEILPGFITIVESANKYGLSIDTILDKFSREIHFFDNYRDSVNVDRHQQFRYQLAIYHLKNKRPNDGLKEILKCMTLSTILNSRKELIRCIRLFEEYRYLVSFQQEREYKRILEEVMTDESLKGRSHPLSEERPIVKH</sequence>
<proteinExistence type="predicted"/>
<dbReference type="EMBL" id="PRKQ01000005">
    <property type="protein sequence ID" value="PPB08899.1"/>
    <property type="molecule type" value="Genomic_DNA"/>
</dbReference>
<comment type="caution">
    <text evidence="1">The sequence shown here is derived from an EMBL/GenBank/DDBJ whole genome shotgun (WGS) entry which is preliminary data.</text>
</comment>
<accession>A0AAP8QEW0</accession>
<name>A0AAP8QEW0_BRELA</name>
<reference evidence="1 2" key="1">
    <citation type="submission" date="2018-02" db="EMBL/GenBank/DDBJ databases">
        <title>Comparative analysis of genomes of three Brevibacillus laterosporus strains producers of potent antimicrobials isolated from silage.</title>
        <authorList>
            <person name="Kojic M."/>
            <person name="Miljkovic M."/>
            <person name="Studholme D."/>
            <person name="Filipic B."/>
        </authorList>
    </citation>
    <scope>NUCLEOTIDE SEQUENCE [LARGE SCALE GENOMIC DNA]</scope>
    <source>
        <strain evidence="1 2">BGSP11</strain>
    </source>
</reference>
<evidence type="ECO:0000313" key="2">
    <source>
        <dbReference type="Proteomes" id="UP000239759"/>
    </source>
</evidence>
<protein>
    <submittedName>
        <fullName evidence="1">DNA-binding protein</fullName>
    </submittedName>
</protein>
<evidence type="ECO:0000313" key="1">
    <source>
        <dbReference type="EMBL" id="PPB08899.1"/>
    </source>
</evidence>
<dbReference type="Proteomes" id="UP000239759">
    <property type="component" value="Unassembled WGS sequence"/>
</dbReference>
<dbReference type="GO" id="GO:0003677">
    <property type="term" value="F:DNA binding"/>
    <property type="evidence" value="ECO:0007669"/>
    <property type="project" value="UniProtKB-KW"/>
</dbReference>
<organism evidence="1 2">
    <name type="scientific">Brevibacillus laterosporus</name>
    <name type="common">Bacillus laterosporus</name>
    <dbReference type="NCBI Taxonomy" id="1465"/>
    <lineage>
        <taxon>Bacteria</taxon>
        <taxon>Bacillati</taxon>
        <taxon>Bacillota</taxon>
        <taxon>Bacilli</taxon>
        <taxon>Bacillales</taxon>
        <taxon>Paenibacillaceae</taxon>
        <taxon>Brevibacillus</taxon>
    </lineage>
</organism>